<reference evidence="2 3" key="1">
    <citation type="journal article" date="2018" name="Front. Plant Sci.">
        <title>Red Clover (Trifolium pratense) and Zigzag Clover (T. medium) - A Picture of Genomic Similarities and Differences.</title>
        <authorList>
            <person name="Dluhosova J."/>
            <person name="Istvanek J."/>
            <person name="Nedelnik J."/>
            <person name="Repkova J."/>
        </authorList>
    </citation>
    <scope>NUCLEOTIDE SEQUENCE [LARGE SCALE GENOMIC DNA]</scope>
    <source>
        <strain evidence="3">cv. 10/8</strain>
        <tissue evidence="2">Leaf</tissue>
    </source>
</reference>
<name>A0A392UTW1_9FABA</name>
<protein>
    <submittedName>
        <fullName evidence="2">Uncharacterized protein</fullName>
    </submittedName>
</protein>
<comment type="caution">
    <text evidence="2">The sequence shown here is derived from an EMBL/GenBank/DDBJ whole genome shotgun (WGS) entry which is preliminary data.</text>
</comment>
<feature type="region of interest" description="Disordered" evidence="1">
    <location>
        <begin position="24"/>
        <end position="59"/>
    </location>
</feature>
<evidence type="ECO:0000313" key="3">
    <source>
        <dbReference type="Proteomes" id="UP000265520"/>
    </source>
</evidence>
<dbReference type="Proteomes" id="UP000265520">
    <property type="component" value="Unassembled WGS sequence"/>
</dbReference>
<keyword evidence="3" id="KW-1185">Reference proteome</keyword>
<feature type="non-terminal residue" evidence="2">
    <location>
        <position position="1"/>
    </location>
</feature>
<accession>A0A392UTW1</accession>
<proteinExistence type="predicted"/>
<dbReference type="AlphaFoldDB" id="A0A392UTW1"/>
<evidence type="ECO:0000256" key="1">
    <source>
        <dbReference type="SAM" id="MobiDB-lite"/>
    </source>
</evidence>
<evidence type="ECO:0000313" key="2">
    <source>
        <dbReference type="EMBL" id="MCI79468.1"/>
    </source>
</evidence>
<organism evidence="2 3">
    <name type="scientific">Trifolium medium</name>
    <dbReference type="NCBI Taxonomy" id="97028"/>
    <lineage>
        <taxon>Eukaryota</taxon>
        <taxon>Viridiplantae</taxon>
        <taxon>Streptophyta</taxon>
        <taxon>Embryophyta</taxon>
        <taxon>Tracheophyta</taxon>
        <taxon>Spermatophyta</taxon>
        <taxon>Magnoliopsida</taxon>
        <taxon>eudicotyledons</taxon>
        <taxon>Gunneridae</taxon>
        <taxon>Pentapetalae</taxon>
        <taxon>rosids</taxon>
        <taxon>fabids</taxon>
        <taxon>Fabales</taxon>
        <taxon>Fabaceae</taxon>
        <taxon>Papilionoideae</taxon>
        <taxon>50 kb inversion clade</taxon>
        <taxon>NPAAA clade</taxon>
        <taxon>Hologalegina</taxon>
        <taxon>IRL clade</taxon>
        <taxon>Trifolieae</taxon>
        <taxon>Trifolium</taxon>
    </lineage>
</organism>
<dbReference type="EMBL" id="LXQA010974335">
    <property type="protein sequence ID" value="MCI79468.1"/>
    <property type="molecule type" value="Genomic_DNA"/>
</dbReference>
<sequence length="59" mass="6526">EFDDVVQKDLQVVKKLWADMANAKQGQQEEPLTRAVKTDNPTRFGPARSGFIGLAKKPG</sequence>